<reference evidence="2" key="1">
    <citation type="journal article" date="2020" name="Stud. Mycol.">
        <title>101 Dothideomycetes genomes: a test case for predicting lifestyles and emergence of pathogens.</title>
        <authorList>
            <person name="Haridas S."/>
            <person name="Albert R."/>
            <person name="Binder M."/>
            <person name="Bloem J."/>
            <person name="Labutti K."/>
            <person name="Salamov A."/>
            <person name="Andreopoulos B."/>
            <person name="Baker S."/>
            <person name="Barry K."/>
            <person name="Bills G."/>
            <person name="Bluhm B."/>
            <person name="Cannon C."/>
            <person name="Castanera R."/>
            <person name="Culley D."/>
            <person name="Daum C."/>
            <person name="Ezra D."/>
            <person name="Gonzalez J."/>
            <person name="Henrissat B."/>
            <person name="Kuo A."/>
            <person name="Liang C."/>
            <person name="Lipzen A."/>
            <person name="Lutzoni F."/>
            <person name="Magnuson J."/>
            <person name="Mondo S."/>
            <person name="Nolan M."/>
            <person name="Ohm R."/>
            <person name="Pangilinan J."/>
            <person name="Park H.-J."/>
            <person name="Ramirez L."/>
            <person name="Alfaro M."/>
            <person name="Sun H."/>
            <person name="Tritt A."/>
            <person name="Yoshinaga Y."/>
            <person name="Zwiers L.-H."/>
            <person name="Turgeon B."/>
            <person name="Goodwin S."/>
            <person name="Spatafora J."/>
            <person name="Crous P."/>
            <person name="Grigoriev I."/>
        </authorList>
    </citation>
    <scope>NUCLEOTIDE SEQUENCE</scope>
    <source>
        <strain evidence="2">CBS 116005</strain>
    </source>
</reference>
<proteinExistence type="predicted"/>
<dbReference type="EMBL" id="ML995808">
    <property type="protein sequence ID" value="KAF2774109.1"/>
    <property type="molecule type" value="Genomic_DNA"/>
</dbReference>
<accession>A0A6G1LND8</accession>
<sequence length="88" mass="9786">MDWTGSALCEWVSAYQSKQEVQAGKTHLPNPHTHKPAICRSESLSECGSSQKSASCAAYPPHYSSSKEIIPRIQVRRRPSPESNHHLT</sequence>
<organism evidence="2 3">
    <name type="scientific">Teratosphaeria nubilosa</name>
    <dbReference type="NCBI Taxonomy" id="161662"/>
    <lineage>
        <taxon>Eukaryota</taxon>
        <taxon>Fungi</taxon>
        <taxon>Dikarya</taxon>
        <taxon>Ascomycota</taxon>
        <taxon>Pezizomycotina</taxon>
        <taxon>Dothideomycetes</taxon>
        <taxon>Dothideomycetidae</taxon>
        <taxon>Mycosphaerellales</taxon>
        <taxon>Teratosphaeriaceae</taxon>
        <taxon>Teratosphaeria</taxon>
    </lineage>
</organism>
<feature type="compositionally biased region" description="Basic and acidic residues" evidence="1">
    <location>
        <begin position="79"/>
        <end position="88"/>
    </location>
</feature>
<name>A0A6G1LND8_9PEZI</name>
<gene>
    <name evidence="2" type="ORF">EJ03DRAFT_142</name>
</gene>
<keyword evidence="3" id="KW-1185">Reference proteome</keyword>
<evidence type="ECO:0000313" key="3">
    <source>
        <dbReference type="Proteomes" id="UP000799436"/>
    </source>
</evidence>
<evidence type="ECO:0000256" key="1">
    <source>
        <dbReference type="SAM" id="MobiDB-lite"/>
    </source>
</evidence>
<evidence type="ECO:0000313" key="2">
    <source>
        <dbReference type="EMBL" id="KAF2774109.1"/>
    </source>
</evidence>
<dbReference type="Proteomes" id="UP000799436">
    <property type="component" value="Unassembled WGS sequence"/>
</dbReference>
<protein>
    <submittedName>
        <fullName evidence="2">Uncharacterized protein</fullName>
    </submittedName>
</protein>
<feature type="region of interest" description="Disordered" evidence="1">
    <location>
        <begin position="52"/>
        <end position="88"/>
    </location>
</feature>
<dbReference type="AlphaFoldDB" id="A0A6G1LND8"/>